<evidence type="ECO:0000313" key="3">
    <source>
        <dbReference type="Proteomes" id="UP000075360"/>
    </source>
</evidence>
<dbReference type="Pfam" id="PF13304">
    <property type="entry name" value="AAA_21"/>
    <property type="match status" value="1"/>
</dbReference>
<comment type="caution">
    <text evidence="2">The sequence shown here is derived from an EMBL/GenBank/DDBJ whole genome shotgun (WGS) entry which is preliminary data.</text>
</comment>
<protein>
    <recommendedName>
        <fullName evidence="1">ATPase AAA-type core domain-containing protein</fullName>
    </recommendedName>
</protein>
<dbReference type="InterPro" id="IPR027417">
    <property type="entry name" value="P-loop_NTPase"/>
</dbReference>
<dbReference type="Gene3D" id="3.40.50.300">
    <property type="entry name" value="P-loop containing nucleotide triphosphate hydrolases"/>
    <property type="match status" value="1"/>
</dbReference>
<dbReference type="GO" id="GO:0005524">
    <property type="term" value="F:ATP binding"/>
    <property type="evidence" value="ECO:0007669"/>
    <property type="project" value="InterPro"/>
</dbReference>
<dbReference type="Proteomes" id="UP000075360">
    <property type="component" value="Unassembled WGS sequence"/>
</dbReference>
<evidence type="ECO:0000313" key="2">
    <source>
        <dbReference type="EMBL" id="KXV60046.1"/>
    </source>
</evidence>
<dbReference type="PANTHER" id="PTHR43581:SF4">
    <property type="entry name" value="ATP_GTP PHOSPHATASE"/>
    <property type="match status" value="1"/>
</dbReference>
<gene>
    <name evidence="2" type="ORF">AD948_06465</name>
</gene>
<dbReference type="PATRIC" id="fig|446692.4.peg.3332"/>
<reference evidence="2 3" key="1">
    <citation type="submission" date="2015-06" db="EMBL/GenBank/DDBJ databases">
        <title>Improved classification and identification of acetic acid bacteria using matrix-assisted laser desorption/ionization time-of-flight mass spectrometry; Gluconobacter nephelii and Gluconobacter uchimurae are later heterotypic synonyms of Gluconobacter japonicus and Gluconobacter oxydans, respectively.</title>
        <authorList>
            <person name="Li L."/>
            <person name="Cleenwerck I."/>
            <person name="De Vuyst L."/>
            <person name="Vandamme P."/>
        </authorList>
    </citation>
    <scope>NUCLEOTIDE SEQUENCE [LARGE SCALE GENOMIC DNA]</scope>
    <source>
        <strain evidence="2 3">LMG 23690</strain>
    </source>
</reference>
<dbReference type="SUPFAM" id="SSF52540">
    <property type="entry name" value="P-loop containing nucleoside triphosphate hydrolases"/>
    <property type="match status" value="1"/>
</dbReference>
<name>A0A149U3X1_9PROT</name>
<dbReference type="PANTHER" id="PTHR43581">
    <property type="entry name" value="ATP/GTP PHOSPHATASE"/>
    <property type="match status" value="1"/>
</dbReference>
<dbReference type="EMBL" id="LHZU01000120">
    <property type="protein sequence ID" value="KXV60046.1"/>
    <property type="molecule type" value="Genomic_DNA"/>
</dbReference>
<sequence length="521" mass="60261">MLAGLRKLEYTKPIDFVTWMNKAEKFKTGRINIFIGQNGSGKSTVIDVIDSFRESRKISNLQRENLPVDHLSCFVIKTDDNMFVGLFSMHGWDEIKTIQVKDFKHNVCSTDEVPWRDHAMTPCKNFQTKIIDKSKLNIEYYDNYNNKIDNLENLVGELNKISRDLPGLVSSRCNDPEQLCIDIHTLEARKNSPISVSEADGYLDIWLDDDDAQTNTVRAIDLPSGWRAYACILSWLKNLPQNSIALLEEPETHLHPILQRRLAQRVGVISEEKNIQLFITTHSPTFINVEKWGSFEPNLFSAQNSKLSCVKNFSQTRNILDEMGVKASDILQSNGVIWVEGPSDRIYINTWLRDWCKKNNKRIYTEDINYSFSFYGGSILSNFSMIPSCSHINILNINQNFFMVIDRDLSFEDGSDVPKNVISTKSKIINEINQINRKTCGYWITKPYTIEGYLPEDVLYTYFIIDENTTKITLKPESPPKTKIATIFSNLSYEQRIRVFDEEELAKKIENVYEFITLWNR</sequence>
<accession>A0A149U3X1</accession>
<dbReference type="CDD" id="cd00267">
    <property type="entry name" value="ABC_ATPase"/>
    <property type="match status" value="1"/>
</dbReference>
<proteinExistence type="predicted"/>
<dbReference type="InterPro" id="IPR051396">
    <property type="entry name" value="Bact_Antivir_Def_Nuclease"/>
</dbReference>
<organism evidence="2 3">
    <name type="scientific">Acetobacter senegalensis</name>
    <dbReference type="NCBI Taxonomy" id="446692"/>
    <lineage>
        <taxon>Bacteria</taxon>
        <taxon>Pseudomonadati</taxon>
        <taxon>Pseudomonadota</taxon>
        <taxon>Alphaproteobacteria</taxon>
        <taxon>Acetobacterales</taxon>
        <taxon>Acetobacteraceae</taxon>
        <taxon>Acetobacter</taxon>
    </lineage>
</organism>
<evidence type="ECO:0000259" key="1">
    <source>
        <dbReference type="Pfam" id="PF13304"/>
    </source>
</evidence>
<dbReference type="OrthoDB" id="7285487at2"/>
<feature type="domain" description="ATPase AAA-type core" evidence="1">
    <location>
        <begin position="215"/>
        <end position="288"/>
    </location>
</feature>
<dbReference type="InterPro" id="IPR003959">
    <property type="entry name" value="ATPase_AAA_core"/>
</dbReference>
<dbReference type="GO" id="GO:0016887">
    <property type="term" value="F:ATP hydrolysis activity"/>
    <property type="evidence" value="ECO:0007669"/>
    <property type="project" value="InterPro"/>
</dbReference>
<dbReference type="AlphaFoldDB" id="A0A149U3X1"/>